<gene>
    <name evidence="1" type="ORF">MS3_04376</name>
</gene>
<proteinExistence type="predicted"/>
<dbReference type="AlphaFoldDB" id="A0A094ZSL2"/>
<organism evidence="1">
    <name type="scientific">Schistosoma haematobium</name>
    <name type="common">Blood fluke</name>
    <dbReference type="NCBI Taxonomy" id="6185"/>
    <lineage>
        <taxon>Eukaryota</taxon>
        <taxon>Metazoa</taxon>
        <taxon>Spiralia</taxon>
        <taxon>Lophotrochozoa</taxon>
        <taxon>Platyhelminthes</taxon>
        <taxon>Trematoda</taxon>
        <taxon>Digenea</taxon>
        <taxon>Strigeidida</taxon>
        <taxon>Schistosomatoidea</taxon>
        <taxon>Schistosomatidae</taxon>
        <taxon>Schistosoma</taxon>
    </lineage>
</organism>
<sequence length="59" mass="6866">MNPDLMSNCDIYEENLECFVLEVSEQAAYFLILTVQRFLGLNNRSIDVDYHLKSFTKSS</sequence>
<evidence type="ECO:0000313" key="1">
    <source>
        <dbReference type="EMBL" id="KGB36099.1"/>
    </source>
</evidence>
<name>A0A094ZSL2_SCHHA</name>
<reference evidence="1" key="1">
    <citation type="journal article" date="2012" name="Nat. Genet.">
        <title>Whole-genome sequence of Schistosoma haematobium.</title>
        <authorList>
            <person name="Young N.D."/>
            <person name="Jex A.R."/>
            <person name="Li B."/>
            <person name="Liu S."/>
            <person name="Yang L."/>
            <person name="Xiong Z."/>
            <person name="Li Y."/>
            <person name="Cantacessi C."/>
            <person name="Hall R.S."/>
            <person name="Xu X."/>
            <person name="Chen F."/>
            <person name="Wu X."/>
            <person name="Zerlotini A."/>
            <person name="Oliveira G."/>
            <person name="Hofmann A."/>
            <person name="Zhang G."/>
            <person name="Fang X."/>
            <person name="Kang Y."/>
            <person name="Campbell B.E."/>
            <person name="Loukas A."/>
            <person name="Ranganathan S."/>
            <person name="Rollinson D."/>
            <person name="Rinaldi G."/>
            <person name="Brindley P.J."/>
            <person name="Yang H."/>
            <person name="Wang J."/>
            <person name="Wang J."/>
            <person name="Gasser R.B."/>
        </authorList>
    </citation>
    <scope>NUCLEOTIDE SEQUENCE [LARGE SCALE GENOMIC DNA]</scope>
</reference>
<accession>A0A094ZSL2</accession>
<protein>
    <submittedName>
        <fullName evidence="1">Uncharacterized protein</fullName>
    </submittedName>
</protein>
<dbReference type="EMBL" id="KL250744">
    <property type="protein sequence ID" value="KGB36099.1"/>
    <property type="molecule type" value="Genomic_DNA"/>
</dbReference>